<comment type="caution">
    <text evidence="6">The sequence shown here is derived from an EMBL/GenBank/DDBJ whole genome shotgun (WGS) entry which is preliminary data.</text>
</comment>
<dbReference type="SUPFAM" id="SSF48403">
    <property type="entry name" value="Ankyrin repeat"/>
    <property type="match status" value="1"/>
</dbReference>
<dbReference type="Gene3D" id="1.25.40.20">
    <property type="entry name" value="Ankyrin repeat-containing domain"/>
    <property type="match status" value="2"/>
</dbReference>
<sequence>MTETSFDLKDKEDEHYSENVEQPGLDKAGLHCKSSKACESFSPTVHPSTPETAGAGARYTPQPISTFQKCAASLVQHGTDVEASAEHNILPLHLAVNRNHSCSCSDTTRGEVLDCLLPLMSPSALSNAQKPTTYCSELYPSGVQATALPGAINSRFYRAAETLHQHGAALGNARSISRRFAEVVCWRNDDVVASLLRYGADPTHLPDAPARPLLLVAARATSTLRTRALHAALENRECVGAVEVLLAHGADVSRRDKEGRTALDKARMAGLEDVMALLEEELKKL</sequence>
<dbReference type="InterPro" id="IPR050745">
    <property type="entry name" value="Multifunctional_regulatory"/>
</dbReference>
<organism evidence="6 7">
    <name type="scientific">Botryosphaeria dothidea</name>
    <dbReference type="NCBI Taxonomy" id="55169"/>
    <lineage>
        <taxon>Eukaryota</taxon>
        <taxon>Fungi</taxon>
        <taxon>Dikarya</taxon>
        <taxon>Ascomycota</taxon>
        <taxon>Pezizomycotina</taxon>
        <taxon>Dothideomycetes</taxon>
        <taxon>Dothideomycetes incertae sedis</taxon>
        <taxon>Botryosphaeriales</taxon>
        <taxon>Botryosphaeriaceae</taxon>
        <taxon>Botryosphaeria</taxon>
    </lineage>
</organism>
<dbReference type="PROSITE" id="PS50088">
    <property type="entry name" value="ANK_REPEAT"/>
    <property type="match status" value="1"/>
</dbReference>
<keyword evidence="1" id="KW-0677">Repeat</keyword>
<dbReference type="EMBL" id="WWBZ02000024">
    <property type="protein sequence ID" value="KAF4307382.1"/>
    <property type="molecule type" value="Genomic_DNA"/>
</dbReference>
<evidence type="ECO:0000256" key="4">
    <source>
        <dbReference type="SAM" id="MobiDB-lite"/>
    </source>
</evidence>
<evidence type="ECO:0000256" key="1">
    <source>
        <dbReference type="ARBA" id="ARBA00022737"/>
    </source>
</evidence>
<dbReference type="AlphaFoldDB" id="A0A8H4IZ98"/>
<evidence type="ECO:0008006" key="8">
    <source>
        <dbReference type="Google" id="ProtNLM"/>
    </source>
</evidence>
<keyword evidence="7" id="KW-1185">Reference proteome</keyword>
<feature type="repeat" description="ANK" evidence="3">
    <location>
        <begin position="224"/>
        <end position="257"/>
    </location>
</feature>
<proteinExistence type="predicted"/>
<dbReference type="InterPro" id="IPR036770">
    <property type="entry name" value="Ankyrin_rpt-contain_sf"/>
</dbReference>
<accession>A0A8H4IZ98</accession>
<dbReference type="PANTHER" id="PTHR24189:SF50">
    <property type="entry name" value="ANKYRIN REPEAT AND SOCS BOX PROTEIN 2"/>
    <property type="match status" value="1"/>
</dbReference>
<dbReference type="Pfam" id="PF13637">
    <property type="entry name" value="Ank_4"/>
    <property type="match status" value="1"/>
</dbReference>
<evidence type="ECO:0000313" key="6">
    <source>
        <dbReference type="EMBL" id="KAF4309263.1"/>
    </source>
</evidence>
<evidence type="ECO:0000256" key="2">
    <source>
        <dbReference type="ARBA" id="ARBA00023043"/>
    </source>
</evidence>
<dbReference type="OrthoDB" id="426293at2759"/>
<feature type="compositionally biased region" description="Basic and acidic residues" evidence="4">
    <location>
        <begin position="1"/>
        <end position="18"/>
    </location>
</feature>
<reference evidence="6 7" key="1">
    <citation type="submission" date="2020-04" db="EMBL/GenBank/DDBJ databases">
        <title>Genome Assembly and Annotation of Botryosphaeria dothidea sdau 11-99, a Latent Pathogen of Apple Fruit Ring Rot in China.</title>
        <authorList>
            <person name="Yu C."/>
            <person name="Diao Y."/>
            <person name="Lu Q."/>
            <person name="Zhao J."/>
            <person name="Cui S."/>
            <person name="Peng C."/>
            <person name="He B."/>
            <person name="Liu H."/>
        </authorList>
    </citation>
    <scope>NUCLEOTIDE SEQUENCE [LARGE SCALE GENOMIC DNA]</scope>
    <source>
        <strain evidence="7">sdau11-99</strain>
        <strain evidence="6">Sdau11-99</strain>
    </source>
</reference>
<keyword evidence="2 3" id="KW-0040">ANK repeat</keyword>
<evidence type="ECO:0000313" key="5">
    <source>
        <dbReference type="EMBL" id="KAF4307382.1"/>
    </source>
</evidence>
<evidence type="ECO:0000313" key="7">
    <source>
        <dbReference type="Proteomes" id="UP000572817"/>
    </source>
</evidence>
<evidence type="ECO:0000256" key="3">
    <source>
        <dbReference type="PROSITE-ProRule" id="PRU00023"/>
    </source>
</evidence>
<protein>
    <recommendedName>
        <fullName evidence="8">Ankyrin repeat protein</fullName>
    </recommendedName>
</protein>
<name>A0A8H4IZ98_9PEZI</name>
<dbReference type="Proteomes" id="UP000572817">
    <property type="component" value="Unassembled WGS sequence"/>
</dbReference>
<feature type="region of interest" description="Disordered" evidence="4">
    <location>
        <begin position="1"/>
        <end position="28"/>
    </location>
</feature>
<dbReference type="InterPro" id="IPR002110">
    <property type="entry name" value="Ankyrin_rpt"/>
</dbReference>
<dbReference type="EMBL" id="WWBZ02000016">
    <property type="protein sequence ID" value="KAF4309263.1"/>
    <property type="molecule type" value="Genomic_DNA"/>
</dbReference>
<dbReference type="PANTHER" id="PTHR24189">
    <property type="entry name" value="MYOTROPHIN"/>
    <property type="match status" value="1"/>
</dbReference>
<gene>
    <name evidence="6" type="ORF">GTA08_BOTSDO01907</name>
    <name evidence="5" type="ORF">GTA08_BOTSDO14100</name>
</gene>